<dbReference type="AlphaFoldDB" id="A0AAJ0GPW5"/>
<comment type="caution">
    <text evidence="2">The sequence shown here is derived from an EMBL/GenBank/DDBJ whole genome shotgun (WGS) entry which is preliminary data.</text>
</comment>
<gene>
    <name evidence="2" type="ORF">B0T15DRAFT_494392</name>
</gene>
<keyword evidence="3" id="KW-1185">Reference proteome</keyword>
<protein>
    <submittedName>
        <fullName evidence="2">Uncharacterized protein</fullName>
    </submittedName>
</protein>
<evidence type="ECO:0000256" key="1">
    <source>
        <dbReference type="SAM" id="SignalP"/>
    </source>
</evidence>
<accession>A0AAJ0GPW5</accession>
<dbReference type="Gene3D" id="2.60.20.10">
    <property type="entry name" value="Crystallins"/>
    <property type="match status" value="1"/>
</dbReference>
<keyword evidence="1" id="KW-0732">Signal</keyword>
<dbReference type="GeneID" id="87885843"/>
<feature type="chain" id="PRO_5042616097" evidence="1">
    <location>
        <begin position="16"/>
        <end position="154"/>
    </location>
</feature>
<dbReference type="RefSeq" id="XP_062719671.1">
    <property type="nucleotide sequence ID" value="XM_062867014.1"/>
</dbReference>
<dbReference type="InterPro" id="IPR011024">
    <property type="entry name" value="G_crystallin-like"/>
</dbReference>
<dbReference type="EMBL" id="JAUDZG010000005">
    <property type="protein sequence ID" value="KAK3303891.1"/>
    <property type="molecule type" value="Genomic_DNA"/>
</dbReference>
<feature type="signal peptide" evidence="1">
    <location>
        <begin position="1"/>
        <end position="15"/>
    </location>
</feature>
<dbReference type="Proteomes" id="UP001273166">
    <property type="component" value="Unassembled WGS sequence"/>
</dbReference>
<evidence type="ECO:0000313" key="3">
    <source>
        <dbReference type="Proteomes" id="UP001273166"/>
    </source>
</evidence>
<name>A0AAJ0GPW5_9PEZI</name>
<reference evidence="2" key="1">
    <citation type="journal article" date="2023" name="Mol. Phylogenet. Evol.">
        <title>Genome-scale phylogeny and comparative genomics of the fungal order Sordariales.</title>
        <authorList>
            <person name="Hensen N."/>
            <person name="Bonometti L."/>
            <person name="Westerberg I."/>
            <person name="Brannstrom I.O."/>
            <person name="Guillou S."/>
            <person name="Cros-Aarteil S."/>
            <person name="Calhoun S."/>
            <person name="Haridas S."/>
            <person name="Kuo A."/>
            <person name="Mondo S."/>
            <person name="Pangilinan J."/>
            <person name="Riley R."/>
            <person name="LaButti K."/>
            <person name="Andreopoulos B."/>
            <person name="Lipzen A."/>
            <person name="Chen C."/>
            <person name="Yan M."/>
            <person name="Daum C."/>
            <person name="Ng V."/>
            <person name="Clum A."/>
            <person name="Steindorff A."/>
            <person name="Ohm R.A."/>
            <person name="Martin F."/>
            <person name="Silar P."/>
            <person name="Natvig D.O."/>
            <person name="Lalanne C."/>
            <person name="Gautier V."/>
            <person name="Ament-Velasquez S.L."/>
            <person name="Kruys A."/>
            <person name="Hutchinson M.I."/>
            <person name="Powell A.J."/>
            <person name="Barry K."/>
            <person name="Miller A.N."/>
            <person name="Grigoriev I.V."/>
            <person name="Debuchy R."/>
            <person name="Gladieux P."/>
            <person name="Hiltunen Thoren M."/>
            <person name="Johannesson H."/>
        </authorList>
    </citation>
    <scope>NUCLEOTIDE SEQUENCE</scope>
    <source>
        <strain evidence="2">CBS 333.67</strain>
    </source>
</reference>
<dbReference type="SUPFAM" id="SSF49695">
    <property type="entry name" value="gamma-Crystallin-like"/>
    <property type="match status" value="1"/>
</dbReference>
<reference evidence="2" key="2">
    <citation type="submission" date="2023-06" db="EMBL/GenBank/DDBJ databases">
        <authorList>
            <consortium name="Lawrence Berkeley National Laboratory"/>
            <person name="Mondo S.J."/>
            <person name="Hensen N."/>
            <person name="Bonometti L."/>
            <person name="Westerberg I."/>
            <person name="Brannstrom I.O."/>
            <person name="Guillou S."/>
            <person name="Cros-Aarteil S."/>
            <person name="Calhoun S."/>
            <person name="Haridas S."/>
            <person name="Kuo A."/>
            <person name="Pangilinan J."/>
            <person name="Riley R."/>
            <person name="Labutti K."/>
            <person name="Andreopoulos B."/>
            <person name="Lipzen A."/>
            <person name="Chen C."/>
            <person name="Yanf M."/>
            <person name="Daum C."/>
            <person name="Ng V."/>
            <person name="Clum A."/>
            <person name="Steindorff A."/>
            <person name="Ohm R."/>
            <person name="Martin F."/>
            <person name="Silar P."/>
            <person name="Natvig D."/>
            <person name="Lalanne C."/>
            <person name="Gautier V."/>
            <person name="Ament-Velasquez S.L."/>
            <person name="Kruys A."/>
            <person name="Hutchinson M.I."/>
            <person name="Powell A.J."/>
            <person name="Barry K."/>
            <person name="Miller A.N."/>
            <person name="Grigoriev I.V."/>
            <person name="Debuchy R."/>
            <person name="Gladieux P."/>
            <person name="Thoren M.H."/>
            <person name="Johannesson H."/>
        </authorList>
    </citation>
    <scope>NUCLEOTIDE SEQUENCE</scope>
    <source>
        <strain evidence="2">CBS 333.67</strain>
    </source>
</reference>
<evidence type="ECO:0000313" key="2">
    <source>
        <dbReference type="EMBL" id="KAK3303891.1"/>
    </source>
</evidence>
<sequence>MRLLLAAVFTSLVSAIPAKRAQPNIPLDVAIPTSFPPVQDGATPYVTNNADKAKREEAIEGRAAAATLIVDIWEDADRGGRHEGLYTDTQKCYGLFNGWNDRITSLSVPNGYACYFWSDADCQGNRLSVPGGNYIANVGVYGFNDVISSYLCWN</sequence>
<proteinExistence type="predicted"/>
<organism evidence="2 3">
    <name type="scientific">Chaetomium strumarium</name>
    <dbReference type="NCBI Taxonomy" id="1170767"/>
    <lineage>
        <taxon>Eukaryota</taxon>
        <taxon>Fungi</taxon>
        <taxon>Dikarya</taxon>
        <taxon>Ascomycota</taxon>
        <taxon>Pezizomycotina</taxon>
        <taxon>Sordariomycetes</taxon>
        <taxon>Sordariomycetidae</taxon>
        <taxon>Sordariales</taxon>
        <taxon>Chaetomiaceae</taxon>
        <taxon>Chaetomium</taxon>
    </lineage>
</organism>